<feature type="region of interest" description="Disordered" evidence="5">
    <location>
        <begin position="22"/>
        <end position="77"/>
    </location>
</feature>
<evidence type="ECO:0000259" key="6">
    <source>
        <dbReference type="PROSITE" id="PS51501"/>
    </source>
</evidence>
<keyword evidence="8" id="KW-1185">Reference proteome</keyword>
<evidence type="ECO:0000256" key="2">
    <source>
        <dbReference type="ARBA" id="ARBA00022771"/>
    </source>
</evidence>
<dbReference type="GO" id="GO:0051087">
    <property type="term" value="F:protein-folding chaperone binding"/>
    <property type="evidence" value="ECO:0007669"/>
    <property type="project" value="TreeGrafter"/>
</dbReference>
<dbReference type="Proteomes" id="UP000672032">
    <property type="component" value="Chromosome 6"/>
</dbReference>
<feature type="compositionally biased region" description="Pro residues" evidence="5">
    <location>
        <begin position="61"/>
        <end position="74"/>
    </location>
</feature>
<dbReference type="AlphaFoldDB" id="A0A8A3PJZ2"/>
<dbReference type="OrthoDB" id="512667at2759"/>
<feature type="compositionally biased region" description="Gly residues" evidence="5">
    <location>
        <begin position="171"/>
        <end position="184"/>
    </location>
</feature>
<keyword evidence="1" id="KW-0479">Metal-binding</keyword>
<evidence type="ECO:0000313" key="7">
    <source>
        <dbReference type="EMBL" id="QSZ35717.1"/>
    </source>
</evidence>
<keyword evidence="3" id="KW-0862">Zinc</keyword>
<dbReference type="EMBL" id="CP063410">
    <property type="protein sequence ID" value="QSZ35717.1"/>
    <property type="molecule type" value="Genomic_DNA"/>
</dbReference>
<dbReference type="PROSITE" id="PS51501">
    <property type="entry name" value="ZF_DNL"/>
    <property type="match status" value="1"/>
</dbReference>
<gene>
    <name evidence="7" type="ORF">DSL72_006839</name>
</gene>
<dbReference type="PANTHER" id="PTHR20922:SF13">
    <property type="entry name" value="DNL-TYPE ZINC FINGER PROTEIN"/>
    <property type="match status" value="1"/>
</dbReference>
<evidence type="ECO:0000256" key="5">
    <source>
        <dbReference type="SAM" id="MobiDB-lite"/>
    </source>
</evidence>
<dbReference type="InterPro" id="IPR024158">
    <property type="entry name" value="Mt_import_TIM15"/>
</dbReference>
<feature type="domain" description="DNL-type" evidence="6">
    <location>
        <begin position="73"/>
        <end position="168"/>
    </location>
</feature>
<dbReference type="GO" id="GO:0008270">
    <property type="term" value="F:zinc ion binding"/>
    <property type="evidence" value="ECO:0007669"/>
    <property type="project" value="UniProtKB-KW"/>
</dbReference>
<protein>
    <recommendedName>
        <fullName evidence="6">DNL-type domain-containing protein</fullName>
    </recommendedName>
</protein>
<feature type="region of interest" description="Disordered" evidence="5">
    <location>
        <begin position="157"/>
        <end position="184"/>
    </location>
</feature>
<proteinExistence type="predicted"/>
<reference evidence="7" key="1">
    <citation type="submission" date="2020-10" db="EMBL/GenBank/DDBJ databases">
        <title>Genome Sequence of Monilinia vaccinii-corymbosi Sheds Light on Mummy Berry Disease Infection of Blueberry and Mating Type.</title>
        <authorList>
            <person name="Yow A.G."/>
            <person name="Zhang Y."/>
            <person name="Bansal K."/>
            <person name="Eacker S.M."/>
            <person name="Sullivan S."/>
            <person name="Liachko I."/>
            <person name="Cubeta M.A."/>
            <person name="Rollins J.A."/>
            <person name="Ashrafi H."/>
        </authorList>
    </citation>
    <scope>NUCLEOTIDE SEQUENCE</scope>
    <source>
        <strain evidence="7">RL-1</strain>
    </source>
</reference>
<dbReference type="GO" id="GO:0006457">
    <property type="term" value="P:protein folding"/>
    <property type="evidence" value="ECO:0007669"/>
    <property type="project" value="TreeGrafter"/>
</dbReference>
<feature type="compositionally biased region" description="Low complexity" evidence="5">
    <location>
        <begin position="38"/>
        <end position="47"/>
    </location>
</feature>
<sequence>MSIRSSYFTAFRALSRHTSYRVPPRIGAYSNPTPTPTPTACTPLLPTQPSPRHYSARPLTDAPPSPAPSTPRPAQPSYDLTFTCTPCSARSTHRISKQGYHSGSVLITCPSCKNRHVISDHLGIFGDRKLTIEDLMREKGQLVKKGTLSEDGNVEFWSDGTSTERKREDGGGQGNGGIGEGERI</sequence>
<dbReference type="InterPro" id="IPR007853">
    <property type="entry name" value="Znf_DNL-typ"/>
</dbReference>
<dbReference type="GO" id="GO:0030150">
    <property type="term" value="P:protein import into mitochondrial matrix"/>
    <property type="evidence" value="ECO:0007669"/>
    <property type="project" value="TreeGrafter"/>
</dbReference>
<accession>A0A8A3PJZ2</accession>
<dbReference type="Pfam" id="PF05180">
    <property type="entry name" value="zf-DNL"/>
    <property type="match status" value="1"/>
</dbReference>
<keyword evidence="2 4" id="KW-0863">Zinc-finger</keyword>
<evidence type="ECO:0000256" key="3">
    <source>
        <dbReference type="ARBA" id="ARBA00022833"/>
    </source>
</evidence>
<evidence type="ECO:0000256" key="4">
    <source>
        <dbReference type="PROSITE-ProRule" id="PRU00834"/>
    </source>
</evidence>
<name>A0A8A3PJZ2_9HELO</name>
<organism evidence="7 8">
    <name type="scientific">Monilinia vaccinii-corymbosi</name>
    <dbReference type="NCBI Taxonomy" id="61207"/>
    <lineage>
        <taxon>Eukaryota</taxon>
        <taxon>Fungi</taxon>
        <taxon>Dikarya</taxon>
        <taxon>Ascomycota</taxon>
        <taxon>Pezizomycotina</taxon>
        <taxon>Leotiomycetes</taxon>
        <taxon>Helotiales</taxon>
        <taxon>Sclerotiniaceae</taxon>
        <taxon>Monilinia</taxon>
    </lineage>
</organism>
<evidence type="ECO:0000256" key="1">
    <source>
        <dbReference type="ARBA" id="ARBA00022723"/>
    </source>
</evidence>
<dbReference type="PANTHER" id="PTHR20922">
    <property type="entry name" value="DNL-TYPE ZINC FINGER PROTEIN"/>
    <property type="match status" value="1"/>
</dbReference>
<dbReference type="GO" id="GO:0050821">
    <property type="term" value="P:protein stabilization"/>
    <property type="evidence" value="ECO:0007669"/>
    <property type="project" value="TreeGrafter"/>
</dbReference>
<evidence type="ECO:0000313" key="8">
    <source>
        <dbReference type="Proteomes" id="UP000672032"/>
    </source>
</evidence>
<dbReference type="GO" id="GO:0005739">
    <property type="term" value="C:mitochondrion"/>
    <property type="evidence" value="ECO:0007669"/>
    <property type="project" value="TreeGrafter"/>
</dbReference>